<evidence type="ECO:0000313" key="2">
    <source>
        <dbReference type="EMBL" id="THY24704.1"/>
    </source>
</evidence>
<feature type="compositionally biased region" description="Polar residues" evidence="1">
    <location>
        <begin position="103"/>
        <end position="127"/>
    </location>
</feature>
<evidence type="ECO:0008006" key="4">
    <source>
        <dbReference type="Google" id="ProtNLM"/>
    </source>
</evidence>
<sequence>MFPRHHNNFHRRARASLLYLALISSFSPLSTRLHNLDAMATTMSFRHHMSDQHYRSDQETLQLVPDFVFPPRPTTEQSTSSNSRRPASMNLAPSGYHGRSRSMRQSTSALPTFSFNSSDTSGRLDNQPSSPTTLTPPTSPPKSAGHRRGASELVGGDSRMGIGGMLGPSPSRHLDTLPIPDTSGSPAKRRGHAHRRSAAISGHDLASILQPRDVNVRPQTSVPQTPTEQILQPQYPSPAKPLCEERKSSDSLKTVFSPSGCIADEPIARPPSRPRVGFSEKIEFIPRPLSTVSADTASSVSTVRGHSGANSMSSLISLGGIGNPSPRRTMITIPDLASEVSPRSMPPIEPEVVANAEPITQRSPPSFNLHHSSLSFAPEATSDSPRLSKKKTFLKLDRRRSEPLISLTASADIGTSTISLQEPVVSDDSQIPCRKSEIHDQGLHRESSRKRVKKWATSILGRKAKDSKKFKHTCDAAEGSESGEQTPDLGPQLAEPFGEEPDLDALFGQDPFTDADDITSPSILSPRSEISDSFFPFFSSSSSGGEDTSPVIDLDAALGPYGTPTMSWEQSRPAPKRRQLHSSRLARDFVGPGMHYHRRTESAPALVPFEFAGRASSPAQSPMDDVFEEEEDESAVDGVKDLSIFETSSQVDEELGTGIQVVDAANELVEQNFDWSFDDGLGIESQGSLRGAQSHDYIQHMPTPPRTSVVEDTIIEEATSGIAADFEEPRTSSVTKSSDSSGARTISAEVTGLGLPQSQNVPLTPTSNVASTFSSPDLARNQGSFDALRLGTSASSIGDARTMSSFTTAEPTPELYMSTDDVPSLTSSRSTMISTMYQTSPRRETMERPVSVACGKGQADVQASERRRKRSSIQSLSMLLGGSFGESRHSLRTEQRPQTAIAPSVHDESKRKKEHRLSKLMFWRSKSDSRSNPFQSK</sequence>
<feature type="region of interest" description="Disordered" evidence="1">
    <location>
        <begin position="470"/>
        <end position="491"/>
    </location>
</feature>
<accession>A0A4S9L888</accession>
<feature type="compositionally biased region" description="Polar residues" evidence="1">
    <location>
        <begin position="217"/>
        <end position="234"/>
    </location>
</feature>
<feature type="compositionally biased region" description="Basic residues" evidence="1">
    <location>
        <begin position="187"/>
        <end position="197"/>
    </location>
</feature>
<feature type="region of interest" description="Disordered" evidence="1">
    <location>
        <begin position="837"/>
        <end position="937"/>
    </location>
</feature>
<feature type="compositionally biased region" description="Polar residues" evidence="1">
    <location>
        <begin position="74"/>
        <end position="85"/>
    </location>
</feature>
<name>A0A4S9L888_AURPU</name>
<dbReference type="AlphaFoldDB" id="A0A4S9L888"/>
<dbReference type="Proteomes" id="UP000306584">
    <property type="component" value="Unassembled WGS sequence"/>
</dbReference>
<feature type="region of interest" description="Disordered" evidence="1">
    <location>
        <begin position="67"/>
        <end position="257"/>
    </location>
</feature>
<gene>
    <name evidence="2" type="ORF">D6D01_05336</name>
</gene>
<proteinExistence type="predicted"/>
<comment type="caution">
    <text evidence="2">The sequence shown here is derived from an EMBL/GenBank/DDBJ whole genome shotgun (WGS) entry which is preliminary data.</text>
</comment>
<feature type="compositionally biased region" description="Basic and acidic residues" evidence="1">
    <location>
        <begin position="886"/>
        <end position="895"/>
    </location>
</feature>
<dbReference type="EMBL" id="QZBD01000199">
    <property type="protein sequence ID" value="THY24704.1"/>
    <property type="molecule type" value="Genomic_DNA"/>
</dbReference>
<organism evidence="2 3">
    <name type="scientific">Aureobasidium pullulans</name>
    <name type="common">Black yeast</name>
    <name type="synonym">Pullularia pullulans</name>
    <dbReference type="NCBI Taxonomy" id="5580"/>
    <lineage>
        <taxon>Eukaryota</taxon>
        <taxon>Fungi</taxon>
        <taxon>Dikarya</taxon>
        <taxon>Ascomycota</taxon>
        <taxon>Pezizomycotina</taxon>
        <taxon>Dothideomycetes</taxon>
        <taxon>Dothideomycetidae</taxon>
        <taxon>Dothideales</taxon>
        <taxon>Saccotheciaceae</taxon>
        <taxon>Aureobasidium</taxon>
    </lineage>
</organism>
<reference evidence="2 3" key="1">
    <citation type="submission" date="2018-10" db="EMBL/GenBank/DDBJ databases">
        <title>Fifty Aureobasidium pullulans genomes reveal a recombining polyextremotolerant generalist.</title>
        <authorList>
            <person name="Gostincar C."/>
            <person name="Turk M."/>
            <person name="Zajc J."/>
            <person name="Gunde-Cimerman N."/>
        </authorList>
    </citation>
    <scope>NUCLEOTIDE SEQUENCE [LARGE SCALE GENOMIC DNA]</scope>
    <source>
        <strain evidence="2 3">EXF-6604</strain>
    </source>
</reference>
<evidence type="ECO:0000313" key="3">
    <source>
        <dbReference type="Proteomes" id="UP000306584"/>
    </source>
</evidence>
<evidence type="ECO:0000256" key="1">
    <source>
        <dbReference type="SAM" id="MobiDB-lite"/>
    </source>
</evidence>
<protein>
    <recommendedName>
        <fullName evidence="4">Cell wall proline rich protein</fullName>
    </recommendedName>
</protein>